<reference evidence="5 6" key="1">
    <citation type="journal article" date="2016" name="Nat. Commun.">
        <title>Thousands of microbial genomes shed light on interconnected biogeochemical processes in an aquifer system.</title>
        <authorList>
            <person name="Anantharaman K."/>
            <person name="Brown C.T."/>
            <person name="Hug L.A."/>
            <person name="Sharon I."/>
            <person name="Castelle C.J."/>
            <person name="Probst A.J."/>
            <person name="Thomas B.C."/>
            <person name="Singh A."/>
            <person name="Wilkins M.J."/>
            <person name="Karaoz U."/>
            <person name="Brodie E.L."/>
            <person name="Williams K.H."/>
            <person name="Hubbard S.S."/>
            <person name="Banfield J.F."/>
        </authorList>
    </citation>
    <scope>NUCLEOTIDE SEQUENCE [LARGE SCALE GENOMIC DNA]</scope>
</reference>
<dbReference type="InterPro" id="IPR023620">
    <property type="entry name" value="SmpB"/>
</dbReference>
<dbReference type="PANTHER" id="PTHR30308">
    <property type="entry name" value="TMRNA-BINDING COMPONENT OF TRANS-TRANSLATION TAGGING COMPLEX"/>
    <property type="match status" value="1"/>
</dbReference>
<protein>
    <recommendedName>
        <fullName evidence="3">SsrA-binding protein</fullName>
    </recommendedName>
    <alternativeName>
        <fullName evidence="3">Small protein B</fullName>
    </alternativeName>
</protein>
<dbReference type="GO" id="GO:0005829">
    <property type="term" value="C:cytosol"/>
    <property type="evidence" value="ECO:0007669"/>
    <property type="project" value="TreeGrafter"/>
</dbReference>
<evidence type="ECO:0000313" key="5">
    <source>
        <dbReference type="EMBL" id="OGG88761.1"/>
    </source>
</evidence>
<keyword evidence="1 3" id="KW-0963">Cytoplasm</keyword>
<dbReference type="PROSITE" id="PS01317">
    <property type="entry name" value="SSRP"/>
    <property type="match status" value="1"/>
</dbReference>
<accession>A0A1F6FSC2</accession>
<dbReference type="InterPro" id="IPR000037">
    <property type="entry name" value="SsrA-bd_prot"/>
</dbReference>
<evidence type="ECO:0000313" key="6">
    <source>
        <dbReference type="Proteomes" id="UP000179230"/>
    </source>
</evidence>
<proteinExistence type="inferred from homology"/>
<feature type="region of interest" description="Disordered" evidence="4">
    <location>
        <begin position="128"/>
        <end position="148"/>
    </location>
</feature>
<comment type="subcellular location">
    <subcellularLocation>
        <location evidence="3">Cytoplasm</location>
    </subcellularLocation>
    <text evidence="3">The tmRNA-SmpB complex associates with stalled 70S ribosomes.</text>
</comment>
<name>A0A1F6FSC2_9BACT</name>
<dbReference type="GO" id="GO:0070929">
    <property type="term" value="P:trans-translation"/>
    <property type="evidence" value="ECO:0007669"/>
    <property type="project" value="UniProtKB-UniRule"/>
</dbReference>
<dbReference type="AlphaFoldDB" id="A0A1F6FSC2"/>
<comment type="function">
    <text evidence="3">Required for rescue of stalled ribosomes mediated by trans-translation. Binds to transfer-messenger RNA (tmRNA), required for stable association of tmRNA with ribosomes. tmRNA and SmpB together mimic tRNA shape, replacing the anticodon stem-loop with SmpB. tmRNA is encoded by the ssrA gene; the 2 termini fold to resemble tRNA(Ala) and it encodes a 'tag peptide', a short internal open reading frame. During trans-translation Ala-aminoacylated tmRNA acts like a tRNA, entering the A-site of stalled ribosomes, displacing the stalled mRNA. The ribosome then switches to translate the ORF on the tmRNA; the nascent peptide is terminated with the 'tag peptide' encoded by the tmRNA and targeted for degradation. The ribosome is freed to recommence translation, which seems to be the essential function of trans-translation.</text>
</comment>
<evidence type="ECO:0000256" key="4">
    <source>
        <dbReference type="SAM" id="MobiDB-lite"/>
    </source>
</evidence>
<dbReference type="NCBIfam" id="TIGR00086">
    <property type="entry name" value="smpB"/>
    <property type="match status" value="1"/>
</dbReference>
<keyword evidence="2 3" id="KW-0694">RNA-binding</keyword>
<sequence length="148" mass="16546">MSNYASNKKAHFNFEILETFEAGLVLLGTEVKSIRAGKARLEGGHIIVRGGEAYLVGIGIPSFQPINTAKSYDPERARKLLLSKKELEELERATEHARLTAVPLSLYNKGRQIKLGFALARGKKKADKRETLKARDTKRDIARTLKQN</sequence>
<organism evidence="5 6">
    <name type="scientific">Candidatus Kaiserbacteria bacterium RIFOXYD1_FULL_42_15</name>
    <dbReference type="NCBI Taxonomy" id="1798532"/>
    <lineage>
        <taxon>Bacteria</taxon>
        <taxon>Candidatus Kaiseribacteriota</taxon>
    </lineage>
</organism>
<dbReference type="GO" id="GO:0070930">
    <property type="term" value="P:trans-translation-dependent protein tagging"/>
    <property type="evidence" value="ECO:0007669"/>
    <property type="project" value="TreeGrafter"/>
</dbReference>
<evidence type="ECO:0000256" key="1">
    <source>
        <dbReference type="ARBA" id="ARBA00022490"/>
    </source>
</evidence>
<dbReference type="InterPro" id="IPR020081">
    <property type="entry name" value="SsrA-bd_prot_CS"/>
</dbReference>
<dbReference type="Pfam" id="PF01668">
    <property type="entry name" value="SmpB"/>
    <property type="match status" value="1"/>
</dbReference>
<comment type="similarity">
    <text evidence="3">Belongs to the SmpB family.</text>
</comment>
<evidence type="ECO:0000256" key="3">
    <source>
        <dbReference type="HAMAP-Rule" id="MF_00023"/>
    </source>
</evidence>
<comment type="caution">
    <text evidence="5">The sequence shown here is derived from an EMBL/GenBank/DDBJ whole genome shotgun (WGS) entry which is preliminary data.</text>
</comment>
<dbReference type="PANTHER" id="PTHR30308:SF2">
    <property type="entry name" value="SSRA-BINDING PROTEIN"/>
    <property type="match status" value="1"/>
</dbReference>
<dbReference type="Gene3D" id="2.40.280.10">
    <property type="match status" value="1"/>
</dbReference>
<dbReference type="SUPFAM" id="SSF74982">
    <property type="entry name" value="Small protein B (SmpB)"/>
    <property type="match status" value="1"/>
</dbReference>
<dbReference type="CDD" id="cd09294">
    <property type="entry name" value="SmpB"/>
    <property type="match status" value="1"/>
</dbReference>
<gene>
    <name evidence="3" type="primary">smpB</name>
    <name evidence="5" type="ORF">A2592_02730</name>
</gene>
<dbReference type="NCBIfam" id="NF003843">
    <property type="entry name" value="PRK05422.1"/>
    <property type="match status" value="1"/>
</dbReference>
<dbReference type="Proteomes" id="UP000179230">
    <property type="component" value="Unassembled WGS sequence"/>
</dbReference>
<dbReference type="GO" id="GO:0003723">
    <property type="term" value="F:RNA binding"/>
    <property type="evidence" value="ECO:0007669"/>
    <property type="project" value="UniProtKB-UniRule"/>
</dbReference>
<dbReference type="EMBL" id="MFMT01000014">
    <property type="protein sequence ID" value="OGG88761.1"/>
    <property type="molecule type" value="Genomic_DNA"/>
</dbReference>
<evidence type="ECO:0000256" key="2">
    <source>
        <dbReference type="ARBA" id="ARBA00022884"/>
    </source>
</evidence>
<dbReference type="HAMAP" id="MF_00023">
    <property type="entry name" value="SmpB"/>
    <property type="match status" value="1"/>
</dbReference>